<protein>
    <recommendedName>
        <fullName evidence="3">DDE Tnp4 domain-containing protein</fullName>
    </recommendedName>
</protein>
<keyword evidence="2" id="KW-1185">Reference proteome</keyword>
<dbReference type="GeneID" id="64589895"/>
<dbReference type="AlphaFoldDB" id="A0A9P7AEC3"/>
<dbReference type="OrthoDB" id="3228141at2759"/>
<sequence length="172" mass="19581">LHPPAQLPHVLSVTKIKYPDHFRQILRVTPYTFDRITAKICTDPVFVNHSHCEQHPVDVQLAVTLYRFGHSGNAAGQSAVARWAGVGHGTVSLMTRRVMTAILWPDFMAEAVRFPTAEEKEAAKSWVEARSCKAWRGGWCLVDGTLIPLYDRPHWYGESYFDRKCNYSLNIQ</sequence>
<feature type="non-terminal residue" evidence="1">
    <location>
        <position position="172"/>
    </location>
</feature>
<feature type="non-terminal residue" evidence="1">
    <location>
        <position position="1"/>
    </location>
</feature>
<name>A0A9P7AEC3_9AGAM</name>
<evidence type="ECO:0000313" key="2">
    <source>
        <dbReference type="Proteomes" id="UP000719766"/>
    </source>
</evidence>
<dbReference type="RefSeq" id="XP_041154962.1">
    <property type="nucleotide sequence ID" value="XM_041296131.1"/>
</dbReference>
<dbReference type="EMBL" id="JABBWE010000076">
    <property type="protein sequence ID" value="KAG1787639.1"/>
    <property type="molecule type" value="Genomic_DNA"/>
</dbReference>
<evidence type="ECO:0008006" key="3">
    <source>
        <dbReference type="Google" id="ProtNLM"/>
    </source>
</evidence>
<comment type="caution">
    <text evidence="1">The sequence shown here is derived from an EMBL/GenBank/DDBJ whole genome shotgun (WGS) entry which is preliminary data.</text>
</comment>
<gene>
    <name evidence="1" type="ORF">HD556DRAFT_1189171</name>
</gene>
<evidence type="ECO:0000313" key="1">
    <source>
        <dbReference type="EMBL" id="KAG1787639.1"/>
    </source>
</evidence>
<accession>A0A9P7AEC3</accession>
<proteinExistence type="predicted"/>
<organism evidence="1 2">
    <name type="scientific">Suillus plorans</name>
    <dbReference type="NCBI Taxonomy" id="116603"/>
    <lineage>
        <taxon>Eukaryota</taxon>
        <taxon>Fungi</taxon>
        <taxon>Dikarya</taxon>
        <taxon>Basidiomycota</taxon>
        <taxon>Agaricomycotina</taxon>
        <taxon>Agaricomycetes</taxon>
        <taxon>Agaricomycetidae</taxon>
        <taxon>Boletales</taxon>
        <taxon>Suillineae</taxon>
        <taxon>Suillaceae</taxon>
        <taxon>Suillus</taxon>
    </lineage>
</organism>
<reference evidence="1" key="1">
    <citation type="journal article" date="2020" name="New Phytol.">
        <title>Comparative genomics reveals dynamic genome evolution in host specialist ectomycorrhizal fungi.</title>
        <authorList>
            <person name="Lofgren L.A."/>
            <person name="Nguyen N.H."/>
            <person name="Vilgalys R."/>
            <person name="Ruytinx J."/>
            <person name="Liao H.L."/>
            <person name="Branco S."/>
            <person name="Kuo A."/>
            <person name="LaButti K."/>
            <person name="Lipzen A."/>
            <person name="Andreopoulos W."/>
            <person name="Pangilinan J."/>
            <person name="Riley R."/>
            <person name="Hundley H."/>
            <person name="Na H."/>
            <person name="Barry K."/>
            <person name="Grigoriev I.V."/>
            <person name="Stajich J.E."/>
            <person name="Kennedy P.G."/>
        </authorList>
    </citation>
    <scope>NUCLEOTIDE SEQUENCE</scope>
    <source>
        <strain evidence="1">S12</strain>
    </source>
</reference>
<dbReference type="Proteomes" id="UP000719766">
    <property type="component" value="Unassembled WGS sequence"/>
</dbReference>